<name>A0AAW9QZA5_9CHRO</name>
<protein>
    <submittedName>
        <fullName evidence="2">Uncharacterized protein</fullName>
    </submittedName>
</protein>
<dbReference type="Proteomes" id="UP001328733">
    <property type="component" value="Unassembled WGS sequence"/>
</dbReference>
<feature type="region of interest" description="Disordered" evidence="1">
    <location>
        <begin position="1"/>
        <end position="44"/>
    </location>
</feature>
<evidence type="ECO:0000256" key="1">
    <source>
        <dbReference type="SAM" id="MobiDB-lite"/>
    </source>
</evidence>
<dbReference type="EMBL" id="JBAFSM010000039">
    <property type="protein sequence ID" value="MEG3439026.1"/>
    <property type="molecule type" value="Genomic_DNA"/>
</dbReference>
<gene>
    <name evidence="2" type="ORF">V0288_18010</name>
</gene>
<proteinExistence type="predicted"/>
<sequence>MDFRSGSPLFNATSRNRYNREGNGMNARARFQQSKPIRRPRRTG</sequence>
<dbReference type="AlphaFoldDB" id="A0AAW9QZA5"/>
<evidence type="ECO:0000313" key="2">
    <source>
        <dbReference type="EMBL" id="MEG3439026.1"/>
    </source>
</evidence>
<reference evidence="2 3" key="1">
    <citation type="submission" date="2024-01" db="EMBL/GenBank/DDBJ databases">
        <title>Genomic insights into the taxonomy and metabolism of the cyanobacterium Pannus brasiliensis CCIBt3594.</title>
        <authorList>
            <person name="Machado M."/>
            <person name="Botero N.B."/>
            <person name="Andreote A.P.D."/>
            <person name="Feitosa A.M.T."/>
            <person name="Popin R."/>
            <person name="Sivonen K."/>
            <person name="Fiore M.F."/>
        </authorList>
    </citation>
    <scope>NUCLEOTIDE SEQUENCE [LARGE SCALE GENOMIC DNA]</scope>
    <source>
        <strain evidence="2 3">CCIBt3594</strain>
    </source>
</reference>
<evidence type="ECO:0000313" key="3">
    <source>
        <dbReference type="Proteomes" id="UP001328733"/>
    </source>
</evidence>
<accession>A0AAW9QZA5</accession>
<keyword evidence="3" id="KW-1185">Reference proteome</keyword>
<dbReference type="RefSeq" id="WP_332866509.1">
    <property type="nucleotide sequence ID" value="NZ_JBAFSM010000039.1"/>
</dbReference>
<organism evidence="2 3">
    <name type="scientific">Pannus brasiliensis CCIBt3594</name>
    <dbReference type="NCBI Taxonomy" id="1427578"/>
    <lineage>
        <taxon>Bacteria</taxon>
        <taxon>Bacillati</taxon>
        <taxon>Cyanobacteriota</taxon>
        <taxon>Cyanophyceae</taxon>
        <taxon>Oscillatoriophycideae</taxon>
        <taxon>Chroococcales</taxon>
        <taxon>Microcystaceae</taxon>
        <taxon>Pannus</taxon>
    </lineage>
</organism>
<comment type="caution">
    <text evidence="2">The sequence shown here is derived from an EMBL/GenBank/DDBJ whole genome shotgun (WGS) entry which is preliminary data.</text>
</comment>